<name>A0A9P7TM69_9HYPO</name>
<gene>
    <name evidence="1" type="ORF">E4U13_000519</name>
</gene>
<evidence type="ECO:0000313" key="2">
    <source>
        <dbReference type="Proteomes" id="UP000732380"/>
    </source>
</evidence>
<accession>A0A9P7TM69</accession>
<dbReference type="EMBL" id="SRQM01001132">
    <property type="protein sequence ID" value="KAG6103556.1"/>
    <property type="molecule type" value="Genomic_DNA"/>
</dbReference>
<feature type="non-terminal residue" evidence="1">
    <location>
        <position position="59"/>
    </location>
</feature>
<proteinExistence type="predicted"/>
<comment type="caution">
    <text evidence="1">The sequence shown here is derived from an EMBL/GenBank/DDBJ whole genome shotgun (WGS) entry which is preliminary data.</text>
</comment>
<keyword evidence="2" id="KW-1185">Reference proteome</keyword>
<reference evidence="1 2" key="1">
    <citation type="journal article" date="2020" name="bioRxiv">
        <title>Whole genome comparisons of ergot fungi reveals the divergence and evolution of species within the genus Claviceps are the result of varying mechanisms driving genome evolution and host range expansion.</title>
        <authorList>
            <person name="Wyka S.A."/>
            <person name="Mondo S.J."/>
            <person name="Liu M."/>
            <person name="Dettman J."/>
            <person name="Nalam V."/>
            <person name="Broders K.D."/>
        </authorList>
    </citation>
    <scope>NUCLEOTIDE SEQUENCE [LARGE SCALE GENOMIC DNA]</scope>
    <source>
        <strain evidence="1 2">LM576</strain>
    </source>
</reference>
<sequence>MSEEAVQTLKTRSPHGMSIRSPCFIAATGFGGSLAMDEASTSLQLVKVCDKKLKMRCLR</sequence>
<evidence type="ECO:0000313" key="1">
    <source>
        <dbReference type="EMBL" id="KAG6103556.1"/>
    </source>
</evidence>
<protein>
    <submittedName>
        <fullName evidence="1">Uncharacterized protein</fullName>
    </submittedName>
</protein>
<dbReference type="Proteomes" id="UP000732380">
    <property type="component" value="Unassembled WGS sequence"/>
</dbReference>
<dbReference type="AlphaFoldDB" id="A0A9P7TM69"/>
<organism evidence="1 2">
    <name type="scientific">Claviceps humidiphila</name>
    <dbReference type="NCBI Taxonomy" id="1294629"/>
    <lineage>
        <taxon>Eukaryota</taxon>
        <taxon>Fungi</taxon>
        <taxon>Dikarya</taxon>
        <taxon>Ascomycota</taxon>
        <taxon>Pezizomycotina</taxon>
        <taxon>Sordariomycetes</taxon>
        <taxon>Hypocreomycetidae</taxon>
        <taxon>Hypocreales</taxon>
        <taxon>Clavicipitaceae</taxon>
        <taxon>Claviceps</taxon>
    </lineage>
</organism>